<feature type="repeat" description="TPR" evidence="1">
    <location>
        <begin position="62"/>
        <end position="95"/>
    </location>
</feature>
<reference evidence="3 4" key="1">
    <citation type="journal article" date="2020" name="ISME J.">
        <title>Comparative genomics reveals insights into cyanobacterial evolution and habitat adaptation.</title>
        <authorList>
            <person name="Chen M.Y."/>
            <person name="Teng W.K."/>
            <person name="Zhao L."/>
            <person name="Hu C.X."/>
            <person name="Zhou Y.K."/>
            <person name="Han B.P."/>
            <person name="Song L.R."/>
            <person name="Shu W.S."/>
        </authorList>
    </citation>
    <scope>NUCLEOTIDE SEQUENCE [LARGE SCALE GENOMIC DNA]</scope>
    <source>
        <strain evidence="3 4">FACHB-288</strain>
    </source>
</reference>
<comment type="caution">
    <text evidence="3">The sequence shown here is derived from an EMBL/GenBank/DDBJ whole genome shotgun (WGS) entry which is preliminary data.</text>
</comment>
<gene>
    <name evidence="3" type="ORF">H6G24_04430</name>
</gene>
<evidence type="ECO:0000259" key="2">
    <source>
        <dbReference type="Pfam" id="PF12770"/>
    </source>
</evidence>
<dbReference type="SMART" id="SM00028">
    <property type="entry name" value="TPR"/>
    <property type="match status" value="6"/>
</dbReference>
<keyword evidence="4" id="KW-1185">Reference proteome</keyword>
<name>A0ABR8A457_9CYAN</name>
<organism evidence="3 4">
    <name type="scientific">Calothrix parietina FACHB-288</name>
    <dbReference type="NCBI Taxonomy" id="2692896"/>
    <lineage>
        <taxon>Bacteria</taxon>
        <taxon>Bacillati</taxon>
        <taxon>Cyanobacteriota</taxon>
        <taxon>Cyanophyceae</taxon>
        <taxon>Nostocales</taxon>
        <taxon>Calotrichaceae</taxon>
        <taxon>Calothrix</taxon>
    </lineage>
</organism>
<dbReference type="SUPFAM" id="SSF48452">
    <property type="entry name" value="TPR-like"/>
    <property type="match status" value="3"/>
</dbReference>
<feature type="repeat" description="TPR" evidence="1">
    <location>
        <begin position="391"/>
        <end position="424"/>
    </location>
</feature>
<dbReference type="InterPro" id="IPR024983">
    <property type="entry name" value="CHAT_dom"/>
</dbReference>
<dbReference type="InterPro" id="IPR011990">
    <property type="entry name" value="TPR-like_helical_dom_sf"/>
</dbReference>
<dbReference type="Pfam" id="PF12770">
    <property type="entry name" value="CHAT"/>
    <property type="match status" value="1"/>
</dbReference>
<evidence type="ECO:0000313" key="3">
    <source>
        <dbReference type="EMBL" id="MBD2194742.1"/>
    </source>
</evidence>
<keyword evidence="1" id="KW-0802">TPR repeat</keyword>
<evidence type="ECO:0000313" key="4">
    <source>
        <dbReference type="Proteomes" id="UP000658514"/>
    </source>
</evidence>
<sequence length="881" mass="97481">MRKVIQFSLLNLGKLYRQNYKVLRLLFYFLMALLCSLNTPIMAAVPGVKPSSQSIINQVASPDALLQQGKLLYDAGRFAEAVEILQQAVKAYQNQGDNLALAATLGNLSLAYQQIGNWTQAQQVISQSLNLLKKSANQQNSLMFAQMLDIQGRWQISTGQAEAALITWQQAEKIYTQLNNQHGIVKSLINQSQAWRSQGAYRRAKEILKEVDKKLQLQPDSIAKAVQLRSLGDILLAMGDGEKSQTLLQQSLNIAKNLQSSADIGASYLSLGNNYRTQQKKAQAIADYQNAVEISPFPLTKVQAQLNHLSLLIENGELTAATTLVPGIQSRLAQLPNSRGSIYATINLAQSLNKLVKNADAYPSISYQDIAPLLVKAIAQSRSLGDRQTEAYAVLSLGNLYEQTQQTQEALKLTQQALVLAQTSNAPEIVYRVDWQLGRLLWAKNEIKNAIAAYDAAVDTLQLLRRDLVAVNQNVQFNFRDSVEPVYRESVELLLQSQSKEPDETTLDKARQRIEALQLAELDNFFREACISGQNVPLDKIVDQDNPHTAILYPIILKNQIQVIAKIPKTPLKHYSKAISETEVNQVIAEMRRSLVNPAATNTVKKRSQQVYNWLIAPIESELSAQQVNTLVFVLDGAFRNIPMASLYDGKKYLIEKYAIALSVGLQLLDPKPLLTQQIRALTAGLTDPPPGYNYFPRLPGIKSEFESIAQSGVTTTSIIDAQFTRPALETKVNTAPFNVVHLATHGQFSSRAEDTFILAADGPINVTQFDSLLRNRDESKPQPVELLVLSACQTAAGDNRAALGLAGTAVRAGARSTIASLWQIDDQSTAFFVGAFYKQLKEGKVTKAQALRNAQLQLLQHPNYNTPSFWSAYVLIGNWL</sequence>
<dbReference type="RefSeq" id="WP_190541912.1">
    <property type="nucleotide sequence ID" value="NZ_CAWPNO010000084.1"/>
</dbReference>
<feature type="domain" description="CHAT" evidence="2">
    <location>
        <begin position="606"/>
        <end position="879"/>
    </location>
</feature>
<dbReference type="Gene3D" id="1.25.40.10">
    <property type="entry name" value="Tetratricopeptide repeat domain"/>
    <property type="match status" value="3"/>
</dbReference>
<accession>A0ABR8A457</accession>
<dbReference type="PANTHER" id="PTHR10098:SF112">
    <property type="entry name" value="SLR0380 PROTEIN"/>
    <property type="match status" value="1"/>
</dbReference>
<protein>
    <submittedName>
        <fullName evidence="3">CHAT domain-containing protein</fullName>
    </submittedName>
</protein>
<evidence type="ECO:0000256" key="1">
    <source>
        <dbReference type="PROSITE-ProRule" id="PRU00339"/>
    </source>
</evidence>
<dbReference type="Pfam" id="PF13176">
    <property type="entry name" value="TPR_7"/>
    <property type="match status" value="1"/>
</dbReference>
<feature type="repeat" description="TPR" evidence="1">
    <location>
        <begin position="265"/>
        <end position="298"/>
    </location>
</feature>
<dbReference type="PANTHER" id="PTHR10098">
    <property type="entry name" value="RAPSYN-RELATED"/>
    <property type="match status" value="1"/>
</dbReference>
<dbReference type="InterPro" id="IPR019734">
    <property type="entry name" value="TPR_rpt"/>
</dbReference>
<dbReference type="Pfam" id="PF13424">
    <property type="entry name" value="TPR_12"/>
    <property type="match status" value="2"/>
</dbReference>
<dbReference type="EMBL" id="JACJQH010000005">
    <property type="protein sequence ID" value="MBD2194742.1"/>
    <property type="molecule type" value="Genomic_DNA"/>
</dbReference>
<proteinExistence type="predicted"/>
<dbReference type="PROSITE" id="PS50005">
    <property type="entry name" value="TPR"/>
    <property type="match status" value="3"/>
</dbReference>
<dbReference type="Proteomes" id="UP000658514">
    <property type="component" value="Unassembled WGS sequence"/>
</dbReference>